<feature type="transmembrane region" description="Helical" evidence="6">
    <location>
        <begin position="233"/>
        <end position="256"/>
    </location>
</feature>
<evidence type="ECO:0000313" key="7">
    <source>
        <dbReference type="EMBL" id="TFK57112.1"/>
    </source>
</evidence>
<dbReference type="AlphaFoldDB" id="A0A5C3NI97"/>
<dbReference type="STRING" id="5364.A0A5C3NI97"/>
<feature type="compositionally biased region" description="Low complexity" evidence="5">
    <location>
        <begin position="369"/>
        <end position="379"/>
    </location>
</feature>
<evidence type="ECO:0000256" key="2">
    <source>
        <dbReference type="ARBA" id="ARBA00022692"/>
    </source>
</evidence>
<feature type="compositionally biased region" description="Polar residues" evidence="5">
    <location>
        <begin position="426"/>
        <end position="446"/>
    </location>
</feature>
<feature type="region of interest" description="Disordered" evidence="5">
    <location>
        <begin position="355"/>
        <end position="398"/>
    </location>
</feature>
<name>A0A5C3NI97_9AGAM</name>
<feature type="compositionally biased region" description="Low complexity" evidence="5">
    <location>
        <begin position="126"/>
        <end position="149"/>
    </location>
</feature>
<gene>
    <name evidence="7" type="ORF">OE88DRAFT_1730527</name>
</gene>
<feature type="region of interest" description="Disordered" evidence="5">
    <location>
        <begin position="421"/>
        <end position="446"/>
    </location>
</feature>
<keyword evidence="3 6" id="KW-1133">Transmembrane helix</keyword>
<dbReference type="GO" id="GO:0016020">
    <property type="term" value="C:membrane"/>
    <property type="evidence" value="ECO:0007669"/>
    <property type="project" value="UniProtKB-SubCell"/>
</dbReference>
<dbReference type="PANTHER" id="PTHR15549:SF6">
    <property type="entry name" value="MID2 DOMAIN-CONTAINING PROTEIN"/>
    <property type="match status" value="1"/>
</dbReference>
<feature type="region of interest" description="Disordered" evidence="5">
    <location>
        <begin position="125"/>
        <end position="171"/>
    </location>
</feature>
<evidence type="ECO:0000256" key="1">
    <source>
        <dbReference type="ARBA" id="ARBA00004167"/>
    </source>
</evidence>
<feature type="region of interest" description="Disordered" evidence="5">
    <location>
        <begin position="1"/>
        <end position="101"/>
    </location>
</feature>
<dbReference type="PANTHER" id="PTHR15549">
    <property type="entry name" value="PAIRED IMMUNOGLOBULIN-LIKE TYPE 2 RECEPTOR"/>
    <property type="match status" value="1"/>
</dbReference>
<evidence type="ECO:0000256" key="6">
    <source>
        <dbReference type="SAM" id="Phobius"/>
    </source>
</evidence>
<feature type="compositionally biased region" description="Basic residues" evidence="5">
    <location>
        <begin position="469"/>
        <end position="478"/>
    </location>
</feature>
<protein>
    <submittedName>
        <fullName evidence="7">Uncharacterized protein</fullName>
    </submittedName>
</protein>
<keyword evidence="8" id="KW-1185">Reference proteome</keyword>
<keyword evidence="2 6" id="KW-0812">Transmembrane</keyword>
<evidence type="ECO:0000256" key="5">
    <source>
        <dbReference type="SAM" id="MobiDB-lite"/>
    </source>
</evidence>
<evidence type="ECO:0000313" key="8">
    <source>
        <dbReference type="Proteomes" id="UP000305948"/>
    </source>
</evidence>
<keyword evidence="4 6" id="KW-0472">Membrane</keyword>
<sequence length="478" mass="49802">MPPSSSSVSSSSSSARPSESAGSSAPYVSSSESPSGSPSTSRASSAGSTTAASTTAVSTTAISSASPSTSARSVSEASDSASPSRTSSFSSVPSSSARASSAAYGEISAGQYVASSTTSQAKAIPSSLPASTSTSASSSVTSSRASAHAKVSPSTSHSGALNGGPIAAQSSVDPISETTTYHVVTTYATVVESNSVYVTITTTNSQASQTPFAASGNESVSSRPSDFLSHSGAVAGVFLAVGIVLAILASLLICVLRRRRKEKQVAAPLPDPFSDPPPMRAVLVSRTDARWDRPYTFHSDDGHNEKDGLQYDRDEFSVPVLQSAEGPTNNRPVTSPPMYEGPFSDYHAVERQATTAPAQYEAKRDSFAPSSPSLYPLSEEGSDDISEYHQPAPLTQPKIEPPVAALNIKREGVQEVVRNYRPLTPPSSSHGLSDSEQSAHMSEKQSIASAGSLLINRNMDHYNPDTHFRPKRNSRRLT</sequence>
<accession>A0A5C3NI97</accession>
<dbReference type="EMBL" id="ML213503">
    <property type="protein sequence ID" value="TFK57112.1"/>
    <property type="molecule type" value="Genomic_DNA"/>
</dbReference>
<feature type="compositionally biased region" description="Basic and acidic residues" evidence="5">
    <location>
        <begin position="458"/>
        <end position="468"/>
    </location>
</feature>
<dbReference type="InterPro" id="IPR051694">
    <property type="entry name" value="Immunoregulatory_rcpt-like"/>
</dbReference>
<evidence type="ECO:0000256" key="3">
    <source>
        <dbReference type="ARBA" id="ARBA00022989"/>
    </source>
</evidence>
<feature type="region of interest" description="Disordered" evidence="5">
    <location>
        <begin position="458"/>
        <end position="478"/>
    </location>
</feature>
<evidence type="ECO:0000256" key="4">
    <source>
        <dbReference type="ARBA" id="ARBA00023136"/>
    </source>
</evidence>
<dbReference type="Proteomes" id="UP000305948">
    <property type="component" value="Unassembled WGS sequence"/>
</dbReference>
<proteinExistence type="predicted"/>
<dbReference type="GO" id="GO:0071944">
    <property type="term" value="C:cell periphery"/>
    <property type="evidence" value="ECO:0007669"/>
    <property type="project" value="UniProtKB-ARBA"/>
</dbReference>
<organism evidence="7 8">
    <name type="scientific">Heliocybe sulcata</name>
    <dbReference type="NCBI Taxonomy" id="5364"/>
    <lineage>
        <taxon>Eukaryota</taxon>
        <taxon>Fungi</taxon>
        <taxon>Dikarya</taxon>
        <taxon>Basidiomycota</taxon>
        <taxon>Agaricomycotina</taxon>
        <taxon>Agaricomycetes</taxon>
        <taxon>Gloeophyllales</taxon>
        <taxon>Gloeophyllaceae</taxon>
        <taxon>Heliocybe</taxon>
    </lineage>
</organism>
<reference evidence="7 8" key="1">
    <citation type="journal article" date="2019" name="Nat. Ecol. Evol.">
        <title>Megaphylogeny resolves global patterns of mushroom evolution.</title>
        <authorList>
            <person name="Varga T."/>
            <person name="Krizsan K."/>
            <person name="Foldi C."/>
            <person name="Dima B."/>
            <person name="Sanchez-Garcia M."/>
            <person name="Sanchez-Ramirez S."/>
            <person name="Szollosi G.J."/>
            <person name="Szarkandi J.G."/>
            <person name="Papp V."/>
            <person name="Albert L."/>
            <person name="Andreopoulos W."/>
            <person name="Angelini C."/>
            <person name="Antonin V."/>
            <person name="Barry K.W."/>
            <person name="Bougher N.L."/>
            <person name="Buchanan P."/>
            <person name="Buyck B."/>
            <person name="Bense V."/>
            <person name="Catcheside P."/>
            <person name="Chovatia M."/>
            <person name="Cooper J."/>
            <person name="Damon W."/>
            <person name="Desjardin D."/>
            <person name="Finy P."/>
            <person name="Geml J."/>
            <person name="Haridas S."/>
            <person name="Hughes K."/>
            <person name="Justo A."/>
            <person name="Karasinski D."/>
            <person name="Kautmanova I."/>
            <person name="Kiss B."/>
            <person name="Kocsube S."/>
            <person name="Kotiranta H."/>
            <person name="LaButti K.M."/>
            <person name="Lechner B.E."/>
            <person name="Liimatainen K."/>
            <person name="Lipzen A."/>
            <person name="Lukacs Z."/>
            <person name="Mihaltcheva S."/>
            <person name="Morgado L.N."/>
            <person name="Niskanen T."/>
            <person name="Noordeloos M.E."/>
            <person name="Ohm R.A."/>
            <person name="Ortiz-Santana B."/>
            <person name="Ovrebo C."/>
            <person name="Racz N."/>
            <person name="Riley R."/>
            <person name="Savchenko A."/>
            <person name="Shiryaev A."/>
            <person name="Soop K."/>
            <person name="Spirin V."/>
            <person name="Szebenyi C."/>
            <person name="Tomsovsky M."/>
            <person name="Tulloss R.E."/>
            <person name="Uehling J."/>
            <person name="Grigoriev I.V."/>
            <person name="Vagvolgyi C."/>
            <person name="Papp T."/>
            <person name="Martin F.M."/>
            <person name="Miettinen O."/>
            <person name="Hibbett D.S."/>
            <person name="Nagy L.G."/>
        </authorList>
    </citation>
    <scope>NUCLEOTIDE SEQUENCE [LARGE SCALE GENOMIC DNA]</scope>
    <source>
        <strain evidence="7 8">OMC1185</strain>
    </source>
</reference>
<comment type="subcellular location">
    <subcellularLocation>
        <location evidence="1">Membrane</location>
        <topology evidence="1">Single-pass membrane protein</topology>
    </subcellularLocation>
</comment>